<protein>
    <submittedName>
        <fullName evidence="1">Uncharacterized protein</fullName>
    </submittedName>
</protein>
<sequence length="463" mass="53752">MSPSCSSPTNSLHETFTKLNKRTFEKSYLPSTQVFSSTSSNELPIEVFEKIFNNFNSKGKEYILTLHSCLLVSKDWSLSIMKLLYSNPFYYFKEIKDINKIIDTLLLCLNKSELDMLFEHGIINSNYKNNNNNTITPYYNYPKYLKNLYYRGFLSIIHSWIITRNINSNSDNYNILSTTTTSTQFEIIVRVLLNLFFRESKQLEKLHICSTNLVWDKKELSCMYLLMSNSLGITSSGGLKSGLCTNLDSIYLTVDCPMNNFLPLLSKQCRNLTNLGVMMDLHRKSCYTHSPPPTDISDIKNICTLISSQRNLQSFQIMFSSNTSLLISALYTQRETLRSLDFYWVDFRDCTSLIELTHFKQLEVVKFRNCFNLKKEICEPLLNNDWENLCHVVVINTECFTLREWARKINIKMCNNGYNSDESDNGKKSRSNSLDKNISSKILNNGNLPIISNQFKRNFQIEE</sequence>
<dbReference type="OrthoDB" id="2397341at2759"/>
<evidence type="ECO:0000313" key="1">
    <source>
        <dbReference type="EMBL" id="CAB5363922.1"/>
    </source>
</evidence>
<gene>
    <name evidence="1" type="ORF">CHRIB12_LOCUS9727</name>
</gene>
<proteinExistence type="predicted"/>
<accession>A0A915Z7C0</accession>
<evidence type="ECO:0000313" key="2">
    <source>
        <dbReference type="Proteomes" id="UP000684084"/>
    </source>
</evidence>
<dbReference type="VEuPathDB" id="FungiDB:RhiirFUN_006058"/>
<name>A0A915Z7C0_9GLOM</name>
<dbReference type="EMBL" id="CAGKOT010000019">
    <property type="protein sequence ID" value="CAB5363922.1"/>
    <property type="molecule type" value="Genomic_DNA"/>
</dbReference>
<reference evidence="1" key="1">
    <citation type="submission" date="2020-05" db="EMBL/GenBank/DDBJ databases">
        <authorList>
            <person name="Rincon C."/>
            <person name="Sanders R I."/>
            <person name="Robbins C."/>
            <person name="Chaturvedi A."/>
        </authorList>
    </citation>
    <scope>NUCLEOTIDE SEQUENCE</scope>
    <source>
        <strain evidence="1">CHB12</strain>
    </source>
</reference>
<dbReference type="Proteomes" id="UP000684084">
    <property type="component" value="Unassembled WGS sequence"/>
</dbReference>
<comment type="caution">
    <text evidence="1">The sequence shown here is derived from an EMBL/GenBank/DDBJ whole genome shotgun (WGS) entry which is preliminary data.</text>
</comment>
<organism evidence="1 2">
    <name type="scientific">Rhizophagus irregularis</name>
    <dbReference type="NCBI Taxonomy" id="588596"/>
    <lineage>
        <taxon>Eukaryota</taxon>
        <taxon>Fungi</taxon>
        <taxon>Fungi incertae sedis</taxon>
        <taxon>Mucoromycota</taxon>
        <taxon>Glomeromycotina</taxon>
        <taxon>Glomeromycetes</taxon>
        <taxon>Glomerales</taxon>
        <taxon>Glomeraceae</taxon>
        <taxon>Rhizophagus</taxon>
    </lineage>
</organism>
<dbReference type="AlphaFoldDB" id="A0A915Z7C0"/>